<dbReference type="Gene3D" id="3.90.1150.170">
    <property type="match status" value="2"/>
</dbReference>
<proteinExistence type="inferred from homology"/>
<reference evidence="6" key="1">
    <citation type="submission" date="2020-05" db="EMBL/GenBank/DDBJ databases">
        <authorList>
            <person name="Chiriac C."/>
            <person name="Salcher M."/>
            <person name="Ghai R."/>
            <person name="Kavagutti S V."/>
        </authorList>
    </citation>
    <scope>NUCLEOTIDE SEQUENCE</scope>
</reference>
<comment type="cofactor">
    <cofactor evidence="1">
        <name>pyridoxal 5'-phosphate</name>
        <dbReference type="ChEBI" id="CHEBI:597326"/>
    </cofactor>
</comment>
<dbReference type="PANTHER" id="PTHR45677">
    <property type="entry name" value="GLUTAMATE DECARBOXYLASE-RELATED"/>
    <property type="match status" value="1"/>
</dbReference>
<dbReference type="EMBL" id="CAEZXM010000033">
    <property type="protein sequence ID" value="CAB4682130.1"/>
    <property type="molecule type" value="Genomic_DNA"/>
</dbReference>
<comment type="similarity">
    <text evidence="2">Belongs to the group II decarboxylase family.</text>
</comment>
<evidence type="ECO:0000256" key="1">
    <source>
        <dbReference type="ARBA" id="ARBA00001933"/>
    </source>
</evidence>
<dbReference type="GO" id="GO:0019752">
    <property type="term" value="P:carboxylic acid metabolic process"/>
    <property type="evidence" value="ECO:0007669"/>
    <property type="project" value="InterPro"/>
</dbReference>
<accession>A0A6J6N641</accession>
<evidence type="ECO:0000256" key="2">
    <source>
        <dbReference type="ARBA" id="ARBA00009533"/>
    </source>
</evidence>
<evidence type="ECO:0000313" key="6">
    <source>
        <dbReference type="EMBL" id="CAB4682130.1"/>
    </source>
</evidence>
<name>A0A6J6N641_9ZZZZ</name>
<dbReference type="AlphaFoldDB" id="A0A6J6N641"/>
<dbReference type="PANTHER" id="PTHR45677:SF8">
    <property type="entry name" value="CYSTEINE SULFINIC ACID DECARBOXYLASE"/>
    <property type="match status" value="1"/>
</dbReference>
<evidence type="ECO:0000256" key="5">
    <source>
        <dbReference type="ARBA" id="ARBA00023239"/>
    </source>
</evidence>
<keyword evidence="3" id="KW-0210">Decarboxylase</keyword>
<dbReference type="SUPFAM" id="SSF53383">
    <property type="entry name" value="PLP-dependent transferases"/>
    <property type="match status" value="1"/>
</dbReference>
<dbReference type="GO" id="GO:0030170">
    <property type="term" value="F:pyridoxal phosphate binding"/>
    <property type="evidence" value="ECO:0007669"/>
    <property type="project" value="InterPro"/>
</dbReference>
<dbReference type="Pfam" id="PF00282">
    <property type="entry name" value="Pyridoxal_deC"/>
    <property type="match status" value="1"/>
</dbReference>
<evidence type="ECO:0000256" key="3">
    <source>
        <dbReference type="ARBA" id="ARBA00022793"/>
    </source>
</evidence>
<protein>
    <submittedName>
        <fullName evidence="6">Unannotated protein</fullName>
    </submittedName>
</protein>
<dbReference type="GO" id="GO:0016831">
    <property type="term" value="F:carboxy-lyase activity"/>
    <property type="evidence" value="ECO:0007669"/>
    <property type="project" value="UniProtKB-KW"/>
</dbReference>
<gene>
    <name evidence="6" type="ORF">UFOPK2366_00283</name>
</gene>
<dbReference type="InterPro" id="IPR015421">
    <property type="entry name" value="PyrdxlP-dep_Trfase_major"/>
</dbReference>
<sequence length="398" mass="42809">MNPEDFQPDEQLLLHAVALLTGSETAESSQRLPTSLPEIGIGADAALSAMFDDVLGRSRDLGAPGFFAHMDPPTPPITWAMHLWTASRNQNLLHPDTAPRARELERLAVDWIAPWFGMSGGHMTPGSTVANLTAIWAARESGCRVVVSGTGAHLSIRKAAHLLGMEHRVIDDWSVADDLTNAVAVITAGTTSSGEIESLDAASDARWRHVDAAWSGPLRLSDRYRHLLDGIEDADSVAMSAHKWLFQPKESAFVLFADHEAAHRLISVDGAYLAVPNVGILGSHGAVAVPLLAMLLAYGREGVAGMIDRTMALIDELAELVDAHDDLESRSEPSSGVLCWRHKSVSVDDIKRYLPDDVLVSSTVIDGEPWLRSVAANPNADPAKVVAGVLESAARYRP</sequence>
<keyword evidence="4" id="KW-0663">Pyridoxal phosphate</keyword>
<dbReference type="InterPro" id="IPR015424">
    <property type="entry name" value="PyrdxlP-dep_Trfase"/>
</dbReference>
<dbReference type="Gene3D" id="3.40.640.10">
    <property type="entry name" value="Type I PLP-dependent aspartate aminotransferase-like (Major domain)"/>
    <property type="match status" value="1"/>
</dbReference>
<evidence type="ECO:0000256" key="4">
    <source>
        <dbReference type="ARBA" id="ARBA00022898"/>
    </source>
</evidence>
<keyword evidence="5" id="KW-0456">Lyase</keyword>
<organism evidence="6">
    <name type="scientific">freshwater metagenome</name>
    <dbReference type="NCBI Taxonomy" id="449393"/>
    <lineage>
        <taxon>unclassified sequences</taxon>
        <taxon>metagenomes</taxon>
        <taxon>ecological metagenomes</taxon>
    </lineage>
</organism>
<dbReference type="InterPro" id="IPR002129">
    <property type="entry name" value="PyrdxlP-dep_de-COase"/>
</dbReference>
<dbReference type="GO" id="GO:0005737">
    <property type="term" value="C:cytoplasm"/>
    <property type="evidence" value="ECO:0007669"/>
    <property type="project" value="TreeGrafter"/>
</dbReference>